<evidence type="ECO:0000256" key="4">
    <source>
        <dbReference type="ARBA" id="ARBA00022825"/>
    </source>
</evidence>
<accession>A0ABS4BL34</accession>
<dbReference type="PRINTS" id="PR00862">
    <property type="entry name" value="PROLIGOPTASE"/>
</dbReference>
<dbReference type="PANTHER" id="PTHR11757:SF19">
    <property type="entry name" value="PROLYL ENDOPEPTIDASE-LIKE"/>
    <property type="match status" value="1"/>
</dbReference>
<evidence type="ECO:0000259" key="6">
    <source>
        <dbReference type="Pfam" id="PF00326"/>
    </source>
</evidence>
<dbReference type="PANTHER" id="PTHR11757">
    <property type="entry name" value="PROTEASE FAMILY S9A OLIGOPEPTIDASE"/>
    <property type="match status" value="1"/>
</dbReference>
<dbReference type="PROSITE" id="PS00708">
    <property type="entry name" value="PRO_ENDOPEP_SER"/>
    <property type="match status" value="1"/>
</dbReference>
<evidence type="ECO:0000313" key="8">
    <source>
        <dbReference type="EMBL" id="MBP0617242.1"/>
    </source>
</evidence>
<evidence type="ECO:0000313" key="9">
    <source>
        <dbReference type="Proteomes" id="UP000678276"/>
    </source>
</evidence>
<keyword evidence="4" id="KW-0720">Serine protease</keyword>
<evidence type="ECO:0000256" key="5">
    <source>
        <dbReference type="SAM" id="MobiDB-lite"/>
    </source>
</evidence>
<keyword evidence="2" id="KW-0645">Protease</keyword>
<keyword evidence="9" id="KW-1185">Reference proteome</keyword>
<dbReference type="Pfam" id="PF00326">
    <property type="entry name" value="Peptidase_S9"/>
    <property type="match status" value="1"/>
</dbReference>
<feature type="region of interest" description="Disordered" evidence="5">
    <location>
        <begin position="1"/>
        <end position="27"/>
    </location>
</feature>
<evidence type="ECO:0000256" key="2">
    <source>
        <dbReference type="ARBA" id="ARBA00022670"/>
    </source>
</evidence>
<dbReference type="Pfam" id="PF02897">
    <property type="entry name" value="Peptidase_S9_N"/>
    <property type="match status" value="1"/>
</dbReference>
<dbReference type="InterPro" id="IPR001375">
    <property type="entry name" value="Peptidase_S9_cat"/>
</dbReference>
<feature type="compositionally biased region" description="Basic and acidic residues" evidence="5">
    <location>
        <begin position="44"/>
        <end position="55"/>
    </location>
</feature>
<feature type="domain" description="Peptidase S9 prolyl oligopeptidase catalytic" evidence="6">
    <location>
        <begin position="512"/>
        <end position="728"/>
    </location>
</feature>
<dbReference type="RefSeq" id="WP_209595794.1">
    <property type="nucleotide sequence ID" value="NZ_JAGJCF010000014.1"/>
</dbReference>
<evidence type="ECO:0000256" key="1">
    <source>
        <dbReference type="ARBA" id="ARBA00005228"/>
    </source>
</evidence>
<comment type="caution">
    <text evidence="8">The sequence shown here is derived from an EMBL/GenBank/DDBJ whole genome shotgun (WGS) entry which is preliminary data.</text>
</comment>
<dbReference type="InterPro" id="IPR029058">
    <property type="entry name" value="AB_hydrolase_fold"/>
</dbReference>
<feature type="compositionally biased region" description="Basic and acidic residues" evidence="5">
    <location>
        <begin position="1"/>
        <end position="16"/>
    </location>
</feature>
<protein>
    <submittedName>
        <fullName evidence="8">S9 family peptidase</fullName>
    </submittedName>
</protein>
<sequence>MVETGCKLDRYRRESGPRPTLKKPGTLPVTKRFALTADLPKPPLPERRPLSDKRHGRERLDDYAWLRAHNWQEVFKDTSLLDPAIRAHLEAENAYQKAVMAGTESLRETLVKEMRGRIKEDDSSVPAPDGPFAYGIAYRAGAEYPRFVRQPREGGETEILLDAEKEAADRPYFSLGGASHSGDHRWLAYAYDDKGSEFYTLKIRDLETGEDLADVVEDTGGGGVWSARSNGVFYTRLDSNHRPSRVFYHKLGDNPQNDALIYEETDSGFFMGVGKTQSDEFVVIDIHDHETSECWLIPASNPAAEPRLLAERETGVEYDVDEGGGTLYIRTNASGARDYKIVTAPVDAAGRDEWTDYVAHEDGRLILDHFVLKNHLVWLERREGLPRIVVKRLSDGEEHSVAFEEEAYSLGLSGTYEFDTTTIRFTYSSLTTPSQTFEYDVETRDRTLLKTQEVPSGHDPHDYVTRRIFAPAKDGETVPVSLLYRRDTPLDGTAPCLLYGYGSYGITIPAGFNTNILSLVDRGFVYAIAHIRGGKDKGFRWYEAGRRRNKANTFTDFIAAADHLVAENFTSHERIVAEGGSAGGMLMGAVANMTPEKFGGIVAVVPFVDVLNTMLDDTLPLTPPEWPEWGNPVLSGEDYEVIASYSPYDNVKSQAYPPMLVLAGLTDPRVTYWEPAKWVARLRELKTDDNPVLLRTNMDSGHGGASGRFSKLEEVAFVHAFALRLMGKLA</sequence>
<dbReference type="SUPFAM" id="SSF53474">
    <property type="entry name" value="alpha/beta-Hydrolases"/>
    <property type="match status" value="1"/>
</dbReference>
<dbReference type="Gene3D" id="2.130.10.120">
    <property type="entry name" value="Prolyl oligopeptidase, N-terminal domain"/>
    <property type="match status" value="1"/>
</dbReference>
<gene>
    <name evidence="8" type="ORF">J6595_16775</name>
</gene>
<dbReference type="InterPro" id="IPR002471">
    <property type="entry name" value="Pept_S9_AS"/>
</dbReference>
<name>A0ABS4BL34_9HYPH</name>
<dbReference type="EMBL" id="JAGJCF010000014">
    <property type="protein sequence ID" value="MBP0617242.1"/>
    <property type="molecule type" value="Genomic_DNA"/>
</dbReference>
<evidence type="ECO:0000259" key="7">
    <source>
        <dbReference type="Pfam" id="PF02897"/>
    </source>
</evidence>
<reference evidence="8 9" key="1">
    <citation type="submission" date="2021-04" db="EMBL/GenBank/DDBJ databases">
        <title>Whole genome sequence of Jiella sp. KSK16Y-1.</title>
        <authorList>
            <person name="Tuo L."/>
        </authorList>
    </citation>
    <scope>NUCLEOTIDE SEQUENCE [LARGE SCALE GENOMIC DNA]</scope>
    <source>
        <strain evidence="8 9">KSK16Y-1</strain>
    </source>
</reference>
<comment type="similarity">
    <text evidence="1">Belongs to the peptidase S9A family.</text>
</comment>
<proteinExistence type="inferred from homology"/>
<feature type="domain" description="Peptidase S9A N-terminal" evidence="7">
    <location>
        <begin position="42"/>
        <end position="451"/>
    </location>
</feature>
<dbReference type="SUPFAM" id="SSF50993">
    <property type="entry name" value="Peptidase/esterase 'gauge' domain"/>
    <property type="match status" value="1"/>
</dbReference>
<evidence type="ECO:0000256" key="3">
    <source>
        <dbReference type="ARBA" id="ARBA00022801"/>
    </source>
</evidence>
<dbReference type="Proteomes" id="UP000678276">
    <property type="component" value="Unassembled WGS sequence"/>
</dbReference>
<keyword evidence="3" id="KW-0378">Hydrolase</keyword>
<feature type="region of interest" description="Disordered" evidence="5">
    <location>
        <begin position="36"/>
        <end position="55"/>
    </location>
</feature>
<organism evidence="8 9">
    <name type="scientific">Jiella mangrovi</name>
    <dbReference type="NCBI Taxonomy" id="2821407"/>
    <lineage>
        <taxon>Bacteria</taxon>
        <taxon>Pseudomonadati</taxon>
        <taxon>Pseudomonadota</taxon>
        <taxon>Alphaproteobacteria</taxon>
        <taxon>Hyphomicrobiales</taxon>
        <taxon>Aurantimonadaceae</taxon>
        <taxon>Jiella</taxon>
    </lineage>
</organism>
<dbReference type="InterPro" id="IPR002470">
    <property type="entry name" value="Peptidase_S9A"/>
</dbReference>
<dbReference type="InterPro" id="IPR023302">
    <property type="entry name" value="Pept_S9A_N"/>
</dbReference>
<dbReference type="InterPro" id="IPR051543">
    <property type="entry name" value="Serine_Peptidase_S9A"/>
</dbReference>
<dbReference type="Gene3D" id="3.40.50.1820">
    <property type="entry name" value="alpha/beta hydrolase"/>
    <property type="match status" value="1"/>
</dbReference>